<dbReference type="InterPro" id="IPR009014">
    <property type="entry name" value="Transketo_C/PFOR_II"/>
</dbReference>
<dbReference type="AlphaFoldDB" id="A0A937W628"/>
<dbReference type="CDD" id="cd07036">
    <property type="entry name" value="TPP_PYR_E1-PDHc-beta_like"/>
    <property type="match status" value="1"/>
</dbReference>
<dbReference type="Proteomes" id="UP000712673">
    <property type="component" value="Unassembled WGS sequence"/>
</dbReference>
<dbReference type="SUPFAM" id="SSF52518">
    <property type="entry name" value="Thiamin diphosphate-binding fold (THDP-binding)"/>
    <property type="match status" value="1"/>
</dbReference>
<protein>
    <submittedName>
        <fullName evidence="5">Alpha-ketoacid dehydrogenase subunit beta</fullName>
    </submittedName>
</protein>
<evidence type="ECO:0000313" key="5">
    <source>
        <dbReference type="EMBL" id="MBM3226400.1"/>
    </source>
</evidence>
<dbReference type="SMART" id="SM00861">
    <property type="entry name" value="Transket_pyr"/>
    <property type="match status" value="1"/>
</dbReference>
<dbReference type="Pfam" id="PF02779">
    <property type="entry name" value="Transket_pyr"/>
    <property type="match status" value="1"/>
</dbReference>
<dbReference type="Gene3D" id="3.40.50.920">
    <property type="match status" value="1"/>
</dbReference>
<dbReference type="FunFam" id="3.40.50.970:FF:000001">
    <property type="entry name" value="Pyruvate dehydrogenase E1 beta subunit"/>
    <property type="match status" value="1"/>
</dbReference>
<evidence type="ECO:0000256" key="2">
    <source>
        <dbReference type="ARBA" id="ARBA00023002"/>
    </source>
</evidence>
<evidence type="ECO:0000313" key="6">
    <source>
        <dbReference type="Proteomes" id="UP000712673"/>
    </source>
</evidence>
<dbReference type="InterPro" id="IPR005475">
    <property type="entry name" value="Transketolase-like_Pyr-bd"/>
</dbReference>
<dbReference type="NCBIfam" id="NF006667">
    <property type="entry name" value="PRK09212.1"/>
    <property type="match status" value="1"/>
</dbReference>
<organism evidence="5 6">
    <name type="scientific">Tectimicrobiota bacterium</name>
    <dbReference type="NCBI Taxonomy" id="2528274"/>
    <lineage>
        <taxon>Bacteria</taxon>
        <taxon>Pseudomonadati</taxon>
        <taxon>Nitrospinota/Tectimicrobiota group</taxon>
        <taxon>Candidatus Tectimicrobiota</taxon>
    </lineage>
</organism>
<comment type="cofactor">
    <cofactor evidence="1">
        <name>thiamine diphosphate</name>
        <dbReference type="ChEBI" id="CHEBI:58937"/>
    </cofactor>
</comment>
<dbReference type="GO" id="GO:0016491">
    <property type="term" value="F:oxidoreductase activity"/>
    <property type="evidence" value="ECO:0007669"/>
    <property type="project" value="UniProtKB-KW"/>
</dbReference>
<dbReference type="SUPFAM" id="SSF52922">
    <property type="entry name" value="TK C-terminal domain-like"/>
    <property type="match status" value="1"/>
</dbReference>
<reference evidence="5" key="1">
    <citation type="submission" date="2019-03" db="EMBL/GenBank/DDBJ databases">
        <title>Lake Tanganyika Metagenome-Assembled Genomes (MAGs).</title>
        <authorList>
            <person name="Tran P."/>
        </authorList>
    </citation>
    <scope>NUCLEOTIDE SEQUENCE</scope>
    <source>
        <strain evidence="5">K_DeepCast_65m_m2_066</strain>
    </source>
</reference>
<keyword evidence="3" id="KW-0786">Thiamine pyrophosphate</keyword>
<sequence>MAKISMRDALRDALHEEMARDDTIIILGEDVIAHGGPYAITRGIHDKYPGRIRQTPISEAGIVGTALGAALCGMRPVAEIMYVDFITCAMDEVVNQMAKVRYMFGGQTDVPVVLRLPSGSARLIAAQHSQSLEAWFMHVPGLQVVIPSTPYDAKGLLKTALRGKDPVIFIEYKRLYTNEGEVPETDYAIPFGQADIKRSGNDVTIVATGPMVIKALEAADMLAPEGIDVEVIDPRTIVPLDKETIFASVQKTNKVIVTDEEVKRGGGSAEIAALIAEECFDALDAPVKRVASANVPMPFSPELEKLVTPRAEHLVAAVRELVG</sequence>
<keyword evidence="2" id="KW-0560">Oxidoreductase</keyword>
<proteinExistence type="predicted"/>
<dbReference type="PANTHER" id="PTHR43257:SF2">
    <property type="entry name" value="PYRUVATE DEHYDROGENASE E1 COMPONENT SUBUNIT BETA"/>
    <property type="match status" value="1"/>
</dbReference>
<dbReference type="Gene3D" id="3.40.50.970">
    <property type="match status" value="1"/>
</dbReference>
<dbReference type="InterPro" id="IPR033248">
    <property type="entry name" value="Transketolase_C"/>
</dbReference>
<evidence type="ECO:0000259" key="4">
    <source>
        <dbReference type="SMART" id="SM00861"/>
    </source>
</evidence>
<dbReference type="PANTHER" id="PTHR43257">
    <property type="entry name" value="PYRUVATE DEHYDROGENASE E1 COMPONENT BETA SUBUNIT"/>
    <property type="match status" value="1"/>
</dbReference>
<name>A0A937W628_UNCTE</name>
<evidence type="ECO:0000256" key="3">
    <source>
        <dbReference type="ARBA" id="ARBA00023052"/>
    </source>
</evidence>
<gene>
    <name evidence="5" type="ORF">FJZ47_21765</name>
</gene>
<accession>A0A937W628</accession>
<dbReference type="FunFam" id="3.40.50.920:FF:000001">
    <property type="entry name" value="Pyruvate dehydrogenase E1 beta subunit"/>
    <property type="match status" value="1"/>
</dbReference>
<comment type="caution">
    <text evidence="5">The sequence shown here is derived from an EMBL/GenBank/DDBJ whole genome shotgun (WGS) entry which is preliminary data.</text>
</comment>
<evidence type="ECO:0000256" key="1">
    <source>
        <dbReference type="ARBA" id="ARBA00001964"/>
    </source>
</evidence>
<dbReference type="Pfam" id="PF02780">
    <property type="entry name" value="Transketolase_C"/>
    <property type="match status" value="1"/>
</dbReference>
<feature type="domain" description="Transketolase-like pyrimidine-binding" evidence="4">
    <location>
        <begin position="4"/>
        <end position="178"/>
    </location>
</feature>
<dbReference type="EMBL" id="VGLS01000895">
    <property type="protein sequence ID" value="MBM3226400.1"/>
    <property type="molecule type" value="Genomic_DNA"/>
</dbReference>
<dbReference type="InterPro" id="IPR029061">
    <property type="entry name" value="THDP-binding"/>
</dbReference>